<gene>
    <name evidence="2" type="ORF">DB44_CS00100</name>
</gene>
<accession>A0A0C1HB38</accession>
<sequence>MYKLYSINSLPASNVPLHIVSLKSHAKWGKTTIGWFFGFKLHLVINHHAEIVAFKLTTGNIDDRKPVPETIQGVKGKAFADRGYISEKLTNTLMQKGIHLFTKVKKMKKQWITLVNKLMLKKRAMIESVNHLLKSSCQIEHHRHRSRWNFLSNLMAGLANYCLNPSKPRQFFSNTEIEAAKLLEYF</sequence>
<dbReference type="EMBL" id="JSAN01000065">
    <property type="protein sequence ID" value="KIC72008.1"/>
    <property type="molecule type" value="Genomic_DNA"/>
</dbReference>
<evidence type="ECO:0000313" key="2">
    <source>
        <dbReference type="EMBL" id="KIC72008.1"/>
    </source>
</evidence>
<organism evidence="2 3">
    <name type="scientific">Candidatus Protochlamydia amoebophila</name>
    <dbReference type="NCBI Taxonomy" id="362787"/>
    <lineage>
        <taxon>Bacteria</taxon>
        <taxon>Pseudomonadati</taxon>
        <taxon>Chlamydiota</taxon>
        <taxon>Chlamydiia</taxon>
        <taxon>Parachlamydiales</taxon>
        <taxon>Parachlamydiaceae</taxon>
        <taxon>Candidatus Protochlamydia</taxon>
    </lineage>
</organism>
<dbReference type="Proteomes" id="UP000031465">
    <property type="component" value="Unassembled WGS sequence"/>
</dbReference>
<evidence type="ECO:0000313" key="3">
    <source>
        <dbReference type="Proteomes" id="UP000031465"/>
    </source>
</evidence>
<dbReference type="NCBIfam" id="NF033520">
    <property type="entry name" value="transpos_IS982"/>
    <property type="match status" value="1"/>
</dbReference>
<name>A0A0C1HB38_9BACT</name>
<dbReference type="InterPro" id="IPR025668">
    <property type="entry name" value="Tnp_DDE_dom"/>
</dbReference>
<reference evidence="2 3" key="1">
    <citation type="journal article" date="2014" name="Mol. Biol. Evol.">
        <title>Massive expansion of Ubiquitination-related gene families within the Chlamydiae.</title>
        <authorList>
            <person name="Domman D."/>
            <person name="Collingro A."/>
            <person name="Lagkouvardos I."/>
            <person name="Gehre L."/>
            <person name="Weinmaier T."/>
            <person name="Rattei T."/>
            <person name="Subtil A."/>
            <person name="Horn M."/>
        </authorList>
    </citation>
    <scope>NUCLEOTIDE SEQUENCE [LARGE SCALE GENOMIC DNA]</scope>
    <source>
        <strain evidence="2 3">EI2</strain>
    </source>
</reference>
<comment type="caution">
    <text evidence="2">The sequence shown here is derived from an EMBL/GenBank/DDBJ whole genome shotgun (WGS) entry which is preliminary data.</text>
</comment>
<dbReference type="PATRIC" id="fig|362787.3.peg.1045"/>
<evidence type="ECO:0000259" key="1">
    <source>
        <dbReference type="Pfam" id="PF13612"/>
    </source>
</evidence>
<protein>
    <recommendedName>
        <fullName evidence="1">Transposase DDE domain-containing protein</fullName>
    </recommendedName>
</protein>
<proteinExistence type="predicted"/>
<dbReference type="Pfam" id="PF13612">
    <property type="entry name" value="DDE_Tnp_1_3"/>
    <property type="match status" value="1"/>
</dbReference>
<feature type="domain" description="Transposase DDE" evidence="1">
    <location>
        <begin position="22"/>
        <end position="146"/>
    </location>
</feature>
<dbReference type="AlphaFoldDB" id="A0A0C1HB38"/>